<dbReference type="EMBL" id="QRBI01000107">
    <property type="protein sequence ID" value="RMC12090.1"/>
    <property type="molecule type" value="Genomic_DNA"/>
</dbReference>
<dbReference type="OrthoDB" id="416454at2759"/>
<keyword evidence="2" id="KW-1185">Reference proteome</keyword>
<protein>
    <submittedName>
        <fullName evidence="1">Uncharacterized protein</fullName>
    </submittedName>
</protein>
<dbReference type="Proteomes" id="UP000269221">
    <property type="component" value="Unassembled WGS sequence"/>
</dbReference>
<proteinExistence type="predicted"/>
<reference evidence="1 2" key="1">
    <citation type="submission" date="2018-07" db="EMBL/GenBank/DDBJ databases">
        <title>A high quality draft genome assembly of the barn swallow (H. rustica rustica).</title>
        <authorList>
            <person name="Formenti G."/>
            <person name="Chiara M."/>
            <person name="Poveda L."/>
            <person name="Francoijs K.-J."/>
            <person name="Bonisoli-Alquati A."/>
            <person name="Canova L."/>
            <person name="Gianfranceschi L."/>
            <person name="Horner D.S."/>
            <person name="Saino N."/>
        </authorList>
    </citation>
    <scope>NUCLEOTIDE SEQUENCE [LARGE SCALE GENOMIC DNA]</scope>
    <source>
        <strain evidence="1">Chelidonia</strain>
        <tissue evidence="1">Blood</tissue>
    </source>
</reference>
<dbReference type="AlphaFoldDB" id="A0A3M0KMA1"/>
<organism evidence="1 2">
    <name type="scientific">Hirundo rustica rustica</name>
    <dbReference type="NCBI Taxonomy" id="333673"/>
    <lineage>
        <taxon>Eukaryota</taxon>
        <taxon>Metazoa</taxon>
        <taxon>Chordata</taxon>
        <taxon>Craniata</taxon>
        <taxon>Vertebrata</taxon>
        <taxon>Euteleostomi</taxon>
        <taxon>Archelosauria</taxon>
        <taxon>Archosauria</taxon>
        <taxon>Dinosauria</taxon>
        <taxon>Saurischia</taxon>
        <taxon>Theropoda</taxon>
        <taxon>Coelurosauria</taxon>
        <taxon>Aves</taxon>
        <taxon>Neognathae</taxon>
        <taxon>Neoaves</taxon>
        <taxon>Telluraves</taxon>
        <taxon>Australaves</taxon>
        <taxon>Passeriformes</taxon>
        <taxon>Sylvioidea</taxon>
        <taxon>Hirundinidae</taxon>
        <taxon>Hirundo</taxon>
    </lineage>
</organism>
<evidence type="ECO:0000313" key="1">
    <source>
        <dbReference type="EMBL" id="RMC12090.1"/>
    </source>
</evidence>
<comment type="caution">
    <text evidence="1">The sequence shown here is derived from an EMBL/GenBank/DDBJ whole genome shotgun (WGS) entry which is preliminary data.</text>
</comment>
<gene>
    <name evidence="1" type="ORF">DUI87_11225</name>
</gene>
<name>A0A3M0KMA1_HIRRU</name>
<sequence length="98" mass="11084">MTMQVPAQARKSFQSPKTLVFDQVPDYWKLANVTFIHKKALKEDLGNSRPVSLTRMPDKASDASNVFNDAIRLSLKPPKALEMSCATLHSETQLFHHM</sequence>
<accession>A0A3M0KMA1</accession>
<evidence type="ECO:0000313" key="2">
    <source>
        <dbReference type="Proteomes" id="UP000269221"/>
    </source>
</evidence>